<dbReference type="AlphaFoldDB" id="A0A1X7VVJ9"/>
<evidence type="ECO:0000313" key="1">
    <source>
        <dbReference type="EnsemblMetazoa" id="Aqu2.1.44367_001"/>
    </source>
</evidence>
<name>A0A1X7VVJ9_AMPQE</name>
<protein>
    <submittedName>
        <fullName evidence="1">Uncharacterized protein</fullName>
    </submittedName>
</protein>
<proteinExistence type="predicted"/>
<organism evidence="1">
    <name type="scientific">Amphimedon queenslandica</name>
    <name type="common">Sponge</name>
    <dbReference type="NCBI Taxonomy" id="400682"/>
    <lineage>
        <taxon>Eukaryota</taxon>
        <taxon>Metazoa</taxon>
        <taxon>Porifera</taxon>
        <taxon>Demospongiae</taxon>
        <taxon>Heteroscleromorpha</taxon>
        <taxon>Haplosclerida</taxon>
        <taxon>Niphatidae</taxon>
        <taxon>Amphimedon</taxon>
    </lineage>
</organism>
<dbReference type="EnsemblMetazoa" id="Aqu2.1.44367_001">
    <property type="protein sequence ID" value="Aqu2.1.44367_001"/>
    <property type="gene ID" value="Aqu2.1.44367"/>
</dbReference>
<reference evidence="1" key="1">
    <citation type="submission" date="2017-05" db="UniProtKB">
        <authorList>
            <consortium name="EnsemblMetazoa"/>
        </authorList>
    </citation>
    <scope>IDENTIFICATION</scope>
</reference>
<dbReference type="InParanoid" id="A0A1X7VVJ9"/>
<accession>A0A1X7VVJ9</accession>
<sequence>YCKRFGHIQRFCKEREKGLTQVEPEVILVSTNLTVLVQHFIKLIVLQPRSLPVILMVKKQDW</sequence>